<proteinExistence type="predicted"/>
<dbReference type="RefSeq" id="WP_194706630.1">
    <property type="nucleotide sequence ID" value="NZ_JADKPN010000004.1"/>
</dbReference>
<name>A0A930VBM3_9ACTN</name>
<comment type="caution">
    <text evidence="2">The sequence shown here is derived from an EMBL/GenBank/DDBJ whole genome shotgun (WGS) entry which is preliminary data.</text>
</comment>
<evidence type="ECO:0000313" key="3">
    <source>
        <dbReference type="Proteomes" id="UP000640489"/>
    </source>
</evidence>
<gene>
    <name evidence="2" type="ORF">ISU07_10000</name>
</gene>
<feature type="region of interest" description="Disordered" evidence="1">
    <location>
        <begin position="21"/>
        <end position="43"/>
    </location>
</feature>
<evidence type="ECO:0000256" key="1">
    <source>
        <dbReference type="SAM" id="MobiDB-lite"/>
    </source>
</evidence>
<dbReference type="EMBL" id="JADKPN010000004">
    <property type="protein sequence ID" value="MBF4763458.1"/>
    <property type="molecule type" value="Genomic_DNA"/>
</dbReference>
<keyword evidence="3" id="KW-1185">Reference proteome</keyword>
<accession>A0A930VBM3</accession>
<sequence>MGESRWGVRAPRPTGLIAPVRIDPHGVTGPTRGQTQGRDWERTSSGLYAPASRLATVEQRIIEQGHRLRAGAITGWAALRLWGGGYFDGWDRDGRTPLRVQVAANGDRLRSDGRIAVTRSAFEEADVVVVCGVRVLRPAPALFDEMRRTGELREAVVAADMAAAAKLLTIHEMRAHADTRRGARDRALVLDALGLAVDDSWSPMETRLRLIWVLDAGWDRPLCNPAVLDGGDRLIGHPDLMDWRFGVLGEYNGADHRGAERSRRDVGREDRFRRVGLEPFTVEGRDIDDVPLVLDRMAAARRRSGALPQLWSVAATATRGRLTPLAPWRR</sequence>
<protein>
    <recommendedName>
        <fullName evidence="4">Cullin, a subunit of E3 ubiquitin ligase</fullName>
    </recommendedName>
</protein>
<reference evidence="2" key="1">
    <citation type="submission" date="2020-11" db="EMBL/GenBank/DDBJ databases">
        <title>Nocardioides sp. nov., isolated from Soil of Cynanchum wilfordii Hemsley rhizosphere.</title>
        <authorList>
            <person name="Lee J.-S."/>
            <person name="Suh M.K."/>
            <person name="Kim J.-S."/>
        </authorList>
    </citation>
    <scope>NUCLEOTIDE SEQUENCE</scope>
    <source>
        <strain evidence="2">KCTC 19275</strain>
    </source>
</reference>
<organism evidence="2 3">
    <name type="scientific">Nocardioides islandensis</name>
    <dbReference type="NCBI Taxonomy" id="433663"/>
    <lineage>
        <taxon>Bacteria</taxon>
        <taxon>Bacillati</taxon>
        <taxon>Actinomycetota</taxon>
        <taxon>Actinomycetes</taxon>
        <taxon>Propionibacteriales</taxon>
        <taxon>Nocardioidaceae</taxon>
        <taxon>Nocardioides</taxon>
    </lineage>
</organism>
<dbReference type="Proteomes" id="UP000640489">
    <property type="component" value="Unassembled WGS sequence"/>
</dbReference>
<dbReference type="AlphaFoldDB" id="A0A930VBM3"/>
<evidence type="ECO:0000313" key="2">
    <source>
        <dbReference type="EMBL" id="MBF4763458.1"/>
    </source>
</evidence>
<evidence type="ECO:0008006" key="4">
    <source>
        <dbReference type="Google" id="ProtNLM"/>
    </source>
</evidence>